<dbReference type="FunFam" id="3.40.50.720:FF:000173">
    <property type="entry name" value="3-oxoacyl-[acyl-carrier protein] reductase"/>
    <property type="match status" value="1"/>
</dbReference>
<dbReference type="PANTHER" id="PTHR42879">
    <property type="entry name" value="3-OXOACYL-(ACYL-CARRIER-PROTEIN) REDUCTASE"/>
    <property type="match status" value="1"/>
</dbReference>
<dbReference type="GO" id="GO:0032787">
    <property type="term" value="P:monocarboxylic acid metabolic process"/>
    <property type="evidence" value="ECO:0007669"/>
    <property type="project" value="UniProtKB-ARBA"/>
</dbReference>
<keyword evidence="2" id="KW-0560">Oxidoreductase</keyword>
<dbReference type="PRINTS" id="PR00080">
    <property type="entry name" value="SDRFAMILY"/>
</dbReference>
<evidence type="ECO:0000313" key="3">
    <source>
        <dbReference type="EMBL" id="TKC00274.1"/>
    </source>
</evidence>
<dbReference type="Gene3D" id="3.40.50.720">
    <property type="entry name" value="NAD(P)-binding Rossmann-like Domain"/>
    <property type="match status" value="1"/>
</dbReference>
<dbReference type="InterPro" id="IPR020904">
    <property type="entry name" value="Sc_DH/Rdtase_CS"/>
</dbReference>
<dbReference type="PROSITE" id="PS00061">
    <property type="entry name" value="ADH_SHORT"/>
    <property type="match status" value="1"/>
</dbReference>
<dbReference type="Proteomes" id="UP000308181">
    <property type="component" value="Unassembled WGS sequence"/>
</dbReference>
<organism evidence="3 4">
    <name type="scientific">Pedobacter cryophilus</name>
    <dbReference type="NCBI Taxonomy" id="2571271"/>
    <lineage>
        <taxon>Bacteria</taxon>
        <taxon>Pseudomonadati</taxon>
        <taxon>Bacteroidota</taxon>
        <taxon>Sphingobacteriia</taxon>
        <taxon>Sphingobacteriales</taxon>
        <taxon>Sphingobacteriaceae</taxon>
        <taxon>Pedobacter</taxon>
    </lineage>
</organism>
<dbReference type="InterPro" id="IPR002347">
    <property type="entry name" value="SDR_fam"/>
</dbReference>
<evidence type="ECO:0000313" key="4">
    <source>
        <dbReference type="Proteomes" id="UP000308181"/>
    </source>
</evidence>
<proteinExistence type="inferred from homology"/>
<dbReference type="PANTHER" id="PTHR42879:SF2">
    <property type="entry name" value="3-OXOACYL-[ACYL-CARRIER-PROTEIN] REDUCTASE FABG"/>
    <property type="match status" value="1"/>
</dbReference>
<dbReference type="GO" id="GO:0016491">
    <property type="term" value="F:oxidoreductase activity"/>
    <property type="evidence" value="ECO:0007669"/>
    <property type="project" value="UniProtKB-KW"/>
</dbReference>
<dbReference type="OrthoDB" id="9803333at2"/>
<reference evidence="3 4" key="1">
    <citation type="submission" date="2019-04" db="EMBL/GenBank/DDBJ databases">
        <title>Pedobacter sp. AR-3-17 sp. nov., isolated from Arctic soil.</title>
        <authorList>
            <person name="Dahal R.H."/>
            <person name="Kim D.-U."/>
        </authorList>
    </citation>
    <scope>NUCLEOTIDE SEQUENCE [LARGE SCALE GENOMIC DNA]</scope>
    <source>
        <strain evidence="3 4">AR-3-17</strain>
    </source>
</reference>
<evidence type="ECO:0000256" key="2">
    <source>
        <dbReference type="ARBA" id="ARBA00023002"/>
    </source>
</evidence>
<dbReference type="Pfam" id="PF13561">
    <property type="entry name" value="adh_short_C2"/>
    <property type="match status" value="1"/>
</dbReference>
<dbReference type="PRINTS" id="PR00081">
    <property type="entry name" value="GDHRDH"/>
</dbReference>
<protein>
    <submittedName>
        <fullName evidence="3">SDR family oxidoreductase</fullName>
    </submittedName>
</protein>
<evidence type="ECO:0000256" key="1">
    <source>
        <dbReference type="ARBA" id="ARBA00006484"/>
    </source>
</evidence>
<sequence>MRKPKVLITGASRGLGLAIANALNDDYCLILHATKTENITHLKEGNYILAADFSKPEEVTAFCKELKAQHGDDLYAVINNAGINVSKPLSFQPEREIDNAIQINLKTPIQISKTAFKIFSVKQKGVIINMSSLVADTGNAYQTVYSATKAGIAAFTKSLAKEAGALFENNQIRAISVSPGFIETEMTAVIPQIEQDKLVANIPLKRAGKADEIAQVLAFLISDKASFINGSTININGGVL</sequence>
<name>A0A4U1C6L9_9SPHI</name>
<dbReference type="RefSeq" id="WP_136824485.1">
    <property type="nucleotide sequence ID" value="NZ_SWBP01000001.1"/>
</dbReference>
<dbReference type="EMBL" id="SWBP01000001">
    <property type="protein sequence ID" value="TKC00274.1"/>
    <property type="molecule type" value="Genomic_DNA"/>
</dbReference>
<accession>A0A4U1C6L9</accession>
<dbReference type="SUPFAM" id="SSF51735">
    <property type="entry name" value="NAD(P)-binding Rossmann-fold domains"/>
    <property type="match status" value="1"/>
</dbReference>
<comment type="similarity">
    <text evidence="1">Belongs to the short-chain dehydrogenases/reductases (SDR) family.</text>
</comment>
<keyword evidence="4" id="KW-1185">Reference proteome</keyword>
<comment type="caution">
    <text evidence="3">The sequence shown here is derived from an EMBL/GenBank/DDBJ whole genome shotgun (WGS) entry which is preliminary data.</text>
</comment>
<dbReference type="AlphaFoldDB" id="A0A4U1C6L9"/>
<gene>
    <name evidence="3" type="ORF">FA046_00920</name>
</gene>
<dbReference type="InterPro" id="IPR036291">
    <property type="entry name" value="NAD(P)-bd_dom_sf"/>
</dbReference>
<dbReference type="InterPro" id="IPR050259">
    <property type="entry name" value="SDR"/>
</dbReference>